<evidence type="ECO:0000256" key="1">
    <source>
        <dbReference type="SAM" id="SignalP"/>
    </source>
</evidence>
<sequence>MKNKLLFRTPNLKTNLFVLMLSLFMMSFSQNDSRWCGNIENFEFTNGQESTTIDDYATYNLNELPSGFYINASIHGYSQSLRYIITNLDTNQNYQVVENILPYTFPAGNGAWNLGAGTFRVKASLHAFDHALGWSCDTDYIQFTITEEESCLADAGTLTAGSTQVCSTGEVTISAHP</sequence>
<keyword evidence="1" id="KW-0732">Signal</keyword>
<dbReference type="Proteomes" id="UP001198901">
    <property type="component" value="Unassembled WGS sequence"/>
</dbReference>
<protein>
    <submittedName>
        <fullName evidence="2">Uncharacterized protein</fullName>
    </submittedName>
</protein>
<dbReference type="EMBL" id="JAIUJR010000010">
    <property type="protein sequence ID" value="MCA0133674.1"/>
    <property type="molecule type" value="Genomic_DNA"/>
</dbReference>
<name>A0ABS7XW94_9FLAO</name>
<feature type="signal peptide" evidence="1">
    <location>
        <begin position="1"/>
        <end position="31"/>
    </location>
</feature>
<gene>
    <name evidence="2" type="ORF">LBU54_13845</name>
</gene>
<evidence type="ECO:0000313" key="2">
    <source>
        <dbReference type="EMBL" id="MCA0133674.1"/>
    </source>
</evidence>
<evidence type="ECO:0000313" key="3">
    <source>
        <dbReference type="Proteomes" id="UP001198901"/>
    </source>
</evidence>
<comment type="caution">
    <text evidence="2">The sequence shown here is derived from an EMBL/GenBank/DDBJ whole genome shotgun (WGS) entry which is preliminary data.</text>
</comment>
<reference evidence="3" key="1">
    <citation type="submission" date="2023-07" db="EMBL/GenBank/DDBJ databases">
        <authorList>
            <person name="Yue Y."/>
        </authorList>
    </citation>
    <scope>NUCLEOTIDE SEQUENCE [LARGE SCALE GENOMIC DNA]</scope>
    <source>
        <strain evidence="3">D23</strain>
    </source>
</reference>
<feature type="non-terminal residue" evidence="2">
    <location>
        <position position="177"/>
    </location>
</feature>
<keyword evidence="3" id="KW-1185">Reference proteome</keyword>
<feature type="chain" id="PRO_5046348069" evidence="1">
    <location>
        <begin position="32"/>
        <end position="177"/>
    </location>
</feature>
<proteinExistence type="predicted"/>
<organism evidence="2 3">
    <name type="scientific">Winogradskyella alexanderae</name>
    <dbReference type="NCBI Taxonomy" id="2877123"/>
    <lineage>
        <taxon>Bacteria</taxon>
        <taxon>Pseudomonadati</taxon>
        <taxon>Bacteroidota</taxon>
        <taxon>Flavobacteriia</taxon>
        <taxon>Flavobacteriales</taxon>
        <taxon>Flavobacteriaceae</taxon>
        <taxon>Winogradskyella</taxon>
    </lineage>
</organism>
<dbReference type="RefSeq" id="WP_224531163.1">
    <property type="nucleotide sequence ID" value="NZ_JAIUJR010000010.1"/>
</dbReference>
<accession>A0ABS7XW94</accession>